<dbReference type="KEGG" id="eee:113573688"/>
<dbReference type="SUPFAM" id="SSF69179">
    <property type="entry name" value="Integrin domains"/>
    <property type="match status" value="2"/>
</dbReference>
<keyword evidence="20" id="KW-1185">Reference proteome</keyword>
<reference evidence="19" key="4">
    <citation type="submission" date="2025-08" db="UniProtKB">
        <authorList>
            <consortium name="Ensembl"/>
        </authorList>
    </citation>
    <scope>IDENTIFICATION</scope>
</reference>
<evidence type="ECO:0000256" key="2">
    <source>
        <dbReference type="ARBA" id="ARBA00008054"/>
    </source>
</evidence>
<evidence type="ECO:0000313" key="20">
    <source>
        <dbReference type="Proteomes" id="UP000314983"/>
    </source>
</evidence>
<evidence type="ECO:0000256" key="16">
    <source>
        <dbReference type="RuleBase" id="RU003762"/>
    </source>
</evidence>
<dbReference type="InterPro" id="IPR036465">
    <property type="entry name" value="vWFA_dom_sf"/>
</dbReference>
<dbReference type="Pfam" id="PF01839">
    <property type="entry name" value="FG-GAP"/>
    <property type="match status" value="1"/>
</dbReference>
<dbReference type="PROSITE" id="PS51470">
    <property type="entry name" value="FG_GAP"/>
    <property type="match status" value="2"/>
</dbReference>
<reference evidence="19" key="5">
    <citation type="submission" date="2025-09" db="UniProtKB">
        <authorList>
            <consortium name="Ensembl"/>
        </authorList>
    </citation>
    <scope>IDENTIFICATION</scope>
</reference>
<evidence type="ECO:0000313" key="19">
    <source>
        <dbReference type="Ensembl" id="ENSEEEP00000014695.2"/>
    </source>
</evidence>
<dbReference type="InterPro" id="IPR002035">
    <property type="entry name" value="VWF_A"/>
</dbReference>
<keyword evidence="4" id="KW-0479">Metal-binding</keyword>
<dbReference type="InterPro" id="IPR013519">
    <property type="entry name" value="Int_alpha_beta-p"/>
</dbReference>
<evidence type="ECO:0000256" key="17">
    <source>
        <dbReference type="SAM" id="MobiDB-lite"/>
    </source>
</evidence>
<dbReference type="OMA" id="HSSCHFR"/>
<feature type="compositionally biased region" description="Polar residues" evidence="17">
    <location>
        <begin position="1125"/>
        <end position="1137"/>
    </location>
</feature>
<evidence type="ECO:0000256" key="14">
    <source>
        <dbReference type="ARBA" id="ARBA00023180"/>
    </source>
</evidence>
<dbReference type="Gene3D" id="3.40.50.410">
    <property type="entry name" value="von Willebrand factor, type A domain"/>
    <property type="match status" value="1"/>
</dbReference>
<keyword evidence="8 16" id="KW-0130">Cell adhesion</keyword>
<dbReference type="STRING" id="8005.ENSEEEP00000014695"/>
<dbReference type="Ensembl" id="ENSEEET00000014870.2">
    <property type="protein sequence ID" value="ENSEEEP00000014695.2"/>
    <property type="gene ID" value="ENSEEEG00000007306.2"/>
</dbReference>
<name>A0A4W4ES16_ELEEL</name>
<reference evidence="19" key="3">
    <citation type="submission" date="2020-05" db="EMBL/GenBank/DDBJ databases">
        <title>Electrophorus electricus (electric eel) genome, fEleEle1, primary haplotype.</title>
        <authorList>
            <person name="Myers G."/>
            <person name="Meyer A."/>
            <person name="Fedrigo O."/>
            <person name="Formenti G."/>
            <person name="Rhie A."/>
            <person name="Tracey A."/>
            <person name="Sims Y."/>
            <person name="Jarvis E.D."/>
        </authorList>
    </citation>
    <scope>NUCLEOTIDE SEQUENCE [LARGE SCALE GENOMIC DNA]</scope>
</reference>
<dbReference type="RefSeq" id="XP_026859903.2">
    <property type="nucleotide sequence ID" value="XM_027004102.2"/>
</dbReference>
<keyword evidence="6" id="KW-0677">Repeat</keyword>
<dbReference type="InterPro" id="IPR000413">
    <property type="entry name" value="Integrin_alpha"/>
</dbReference>
<reference evidence="20" key="1">
    <citation type="journal article" date="2014" name="Science">
        <title>Nonhuman genetics. Genomic basis for the convergent evolution of electric organs.</title>
        <authorList>
            <person name="Gallant J.R."/>
            <person name="Traeger L.L."/>
            <person name="Volkening J.D."/>
            <person name="Moffett H."/>
            <person name="Chen P.H."/>
            <person name="Novina C.D."/>
            <person name="Phillips G.N.Jr."/>
            <person name="Anand R."/>
            <person name="Wells G.B."/>
            <person name="Pinch M."/>
            <person name="Guth R."/>
            <person name="Unguez G.A."/>
            <person name="Albert J.S."/>
            <person name="Zakon H.H."/>
            <person name="Samanta M.P."/>
            <person name="Sussman M.R."/>
        </authorList>
    </citation>
    <scope>NUCLEOTIDE SEQUENCE [LARGE SCALE GENOMIC DNA]</scope>
</reference>
<dbReference type="GO" id="GO:0007229">
    <property type="term" value="P:integrin-mediated signaling pathway"/>
    <property type="evidence" value="ECO:0007669"/>
    <property type="project" value="UniProtKB-KW"/>
</dbReference>
<dbReference type="SUPFAM" id="SSF69318">
    <property type="entry name" value="Integrin alpha N-terminal domain"/>
    <property type="match status" value="1"/>
</dbReference>
<evidence type="ECO:0000256" key="1">
    <source>
        <dbReference type="ARBA" id="ARBA00004479"/>
    </source>
</evidence>
<dbReference type="GeneID" id="113573688"/>
<dbReference type="AlphaFoldDB" id="A0A4W4ES16"/>
<comment type="similarity">
    <text evidence="2 16">Belongs to the integrin alpha chain family.</text>
</comment>
<evidence type="ECO:0000256" key="10">
    <source>
        <dbReference type="ARBA" id="ARBA00023037"/>
    </source>
</evidence>
<dbReference type="PRINTS" id="PR01185">
    <property type="entry name" value="INTEGRINA"/>
</dbReference>
<dbReference type="PROSITE" id="PS50234">
    <property type="entry name" value="VWFA"/>
    <property type="match status" value="1"/>
</dbReference>
<evidence type="ECO:0000256" key="7">
    <source>
        <dbReference type="ARBA" id="ARBA00022837"/>
    </source>
</evidence>
<dbReference type="Pfam" id="PF21520">
    <property type="entry name" value="ITGAX-like_Ig_3"/>
    <property type="match status" value="1"/>
</dbReference>
<gene>
    <name evidence="19" type="primary">LOC113573688</name>
</gene>
<feature type="transmembrane region" description="Helical" evidence="16">
    <location>
        <begin position="1064"/>
        <end position="1086"/>
    </location>
</feature>
<keyword evidence="7" id="KW-0106">Calcium</keyword>
<dbReference type="Gene3D" id="2.130.10.130">
    <property type="entry name" value="Integrin alpha, N-terminal"/>
    <property type="match status" value="1"/>
</dbReference>
<dbReference type="Proteomes" id="UP000314983">
    <property type="component" value="Chromosome 6"/>
</dbReference>
<dbReference type="GO" id="GO:0046872">
    <property type="term" value="F:metal ion binding"/>
    <property type="evidence" value="ECO:0007669"/>
    <property type="project" value="UniProtKB-KW"/>
</dbReference>
<dbReference type="InterPro" id="IPR013517">
    <property type="entry name" value="FG-GAP"/>
</dbReference>
<dbReference type="GO" id="GO:0005178">
    <property type="term" value="F:integrin binding"/>
    <property type="evidence" value="ECO:0007669"/>
    <property type="project" value="TreeGrafter"/>
</dbReference>
<keyword evidence="14" id="KW-0325">Glycoprotein</keyword>
<dbReference type="GO" id="GO:0009897">
    <property type="term" value="C:external side of plasma membrane"/>
    <property type="evidence" value="ECO:0007669"/>
    <property type="project" value="TreeGrafter"/>
</dbReference>
<evidence type="ECO:0000256" key="8">
    <source>
        <dbReference type="ARBA" id="ARBA00022889"/>
    </source>
</evidence>
<dbReference type="PRINTS" id="PR00453">
    <property type="entry name" value="VWFADOMAIN"/>
</dbReference>
<keyword evidence="10 16" id="KW-0401">Integrin</keyword>
<feature type="repeat" description="FG-GAP" evidence="15">
    <location>
        <begin position="496"/>
        <end position="554"/>
    </location>
</feature>
<dbReference type="GeneTree" id="ENSGT00940000154838"/>
<accession>A0A4W4ES16</accession>
<evidence type="ECO:0000256" key="15">
    <source>
        <dbReference type="PROSITE-ProRule" id="PRU00803"/>
    </source>
</evidence>
<dbReference type="InterPro" id="IPR048285">
    <property type="entry name" value="Integrin_alpha_Ig-like_2"/>
</dbReference>
<dbReference type="Pfam" id="PF20805">
    <property type="entry name" value="Integrin_A_Ig_2"/>
    <property type="match status" value="1"/>
</dbReference>
<keyword evidence="5 16" id="KW-0732">Signal</keyword>
<evidence type="ECO:0000256" key="5">
    <source>
        <dbReference type="ARBA" id="ARBA00022729"/>
    </source>
</evidence>
<comment type="subcellular location">
    <subcellularLocation>
        <location evidence="1 16">Membrane</location>
        <topology evidence="1 16">Single-pass type I membrane protein</topology>
    </subcellularLocation>
</comment>
<keyword evidence="13 16" id="KW-0675">Receptor</keyword>
<reference evidence="20" key="2">
    <citation type="journal article" date="2017" name="Sci. Adv.">
        <title>A tail of two voltages: Proteomic comparison of the three electric organs of the electric eel.</title>
        <authorList>
            <person name="Traeger L.L."/>
            <person name="Sabat G."/>
            <person name="Barrett-Wilt G.A."/>
            <person name="Wells G.B."/>
            <person name="Sussman M.R."/>
        </authorList>
    </citation>
    <scope>NUCLEOTIDE SEQUENCE [LARGE SCALE GENOMIC DNA]</scope>
</reference>
<dbReference type="PANTHER" id="PTHR23220:SF118">
    <property type="entry name" value="INTEGRIN ALPHA-X"/>
    <property type="match status" value="1"/>
</dbReference>
<feature type="repeat" description="FG-GAP" evidence="15">
    <location>
        <begin position="558"/>
        <end position="618"/>
    </location>
</feature>
<feature type="signal peptide" evidence="16">
    <location>
        <begin position="1"/>
        <end position="22"/>
    </location>
</feature>
<dbReference type="GO" id="GO:0098609">
    <property type="term" value="P:cell-cell adhesion"/>
    <property type="evidence" value="ECO:0007669"/>
    <property type="project" value="TreeGrafter"/>
</dbReference>
<evidence type="ECO:0000256" key="6">
    <source>
        <dbReference type="ARBA" id="ARBA00022737"/>
    </source>
</evidence>
<dbReference type="InterPro" id="IPR048633">
    <property type="entry name" value="ITGAX-like_Ig_3"/>
</dbReference>
<feature type="chain" id="PRO_5044045828" description="VWFA domain-containing protein" evidence="16">
    <location>
        <begin position="23"/>
        <end position="1164"/>
    </location>
</feature>
<proteinExistence type="inferred from homology"/>
<keyword evidence="3 16" id="KW-0812">Transmembrane</keyword>
<dbReference type="SUPFAM" id="SSF53300">
    <property type="entry name" value="vWA-like"/>
    <property type="match status" value="1"/>
</dbReference>
<evidence type="ECO:0000256" key="3">
    <source>
        <dbReference type="ARBA" id="ARBA00022692"/>
    </source>
</evidence>
<keyword evidence="11 16" id="KW-0472">Membrane</keyword>
<dbReference type="Gene3D" id="1.20.5.930">
    <property type="entry name" value="Bicelle-embedded integrin alpha(iib) transmembrane segment"/>
    <property type="match status" value="1"/>
</dbReference>
<evidence type="ECO:0000256" key="13">
    <source>
        <dbReference type="ARBA" id="ARBA00023170"/>
    </source>
</evidence>
<evidence type="ECO:0000256" key="9">
    <source>
        <dbReference type="ARBA" id="ARBA00022989"/>
    </source>
</evidence>
<sequence length="1164" mass="126679">MGTCQNEHKLYNILLLITFACGFNLDTEHPRIFRSPEKGFVFGHRVCHFGSNVMVTDPFHGNGTGSIYRCFYNDGQCKSVPVKVNQNSAFGLSLACGNHRAVVCGPHLQQKCEGFNYLNGICVEFSDNLKQSHTLKPAFQECHKIPPLDAVILFDDSQSISNDDFSKMINFIKAIIKTFQLPRSQVAVAKFSTESSAVFQFDNFAQDQDADNLMKEVDHSQGQTYTPSAIRFVLEKMFLKDMGMRNESQKLLVVITDGKSNDPLESFDTVIPLAEARNIIRFAIGVGKEYSHAELDQIASSSRYVLETDSFSALASILKQLKEKIFSIEGLDEGYSSTIQLELSQGGFSVALSEDESVFGAVGAYSWSGGMEKVLQLNASFINTSGLQVDMRDSYLGYSVAVAKLENSTVYFAGAPRYKHTGLVLGFSQNSRHKHWEVSHRADGSQLGSYFGAELCMLKDSGGVGLLAVGVPMYHALGVGGEVHICSLAAGPLNCSDVLRGAAGNVFGRFGSSLATLKDLNGDNLMELVVGAPHEEQGRGAVYIFLSCPGGIRTKYSQRVLGGAVGAELQYFGLSLHSAGDLSSDGLPDVVVGSRGAATVLRTHPVMCVSVNITLDPSVIPQNSFHCATSHGFNTPVSKATVCITLKEVSMGTITSPLHADVSMSLELDTGVTPPRLFFSSASSRHQWNTTLNRTWDCNTFSITTRRCISDYHDVPLSGKLTVIGKAIKNTEGLKPILSPECPPVFTHMVLLEKVCGENHVCISDPNMSLKFSRDMVVNIEGFPVELSVVVVNNGEDSTDTDLLFLHPSILSFTHVTVVESSGYVGCVSNNTGQVKMSHTTCKLSFTLRKNAKVVLNMSFEVSEPSALSNQLAVNASVSSKNENPTTLHDNTVIVYVPFKRIVNFLLQNNGSTRYIRYHQTTQLQHTYQVMNLGELSVPVSVVFVLPVDMRSGFLWDVSLSAVNGTVAKCERPVTLKNMSLYSEYCSGSRCHQITCSIDHISQPVTFSFSGNITRKKVSGMQINVLSWGVIKFDEDRYTQYLNDDALMCSIVTEVELPSQTQTVLIAFLSVFFGILALVIVFLVLYKVGFFKFAQHPAQQAGVLGAPSSGEDGCNLPADGMAEQGKTSVSQNTSSAPDESGVIQAASNHTAESTDFNIKETAII</sequence>
<dbReference type="Gene3D" id="2.60.40.1460">
    <property type="entry name" value="Integrin domains. Chain A, domain 2"/>
    <property type="match status" value="1"/>
</dbReference>
<dbReference type="SMART" id="SM00327">
    <property type="entry name" value="VWA"/>
    <property type="match status" value="1"/>
</dbReference>
<evidence type="ECO:0000256" key="12">
    <source>
        <dbReference type="ARBA" id="ARBA00023157"/>
    </source>
</evidence>
<dbReference type="GO" id="GO:0033627">
    <property type="term" value="P:cell adhesion mediated by integrin"/>
    <property type="evidence" value="ECO:0007669"/>
    <property type="project" value="TreeGrafter"/>
</dbReference>
<feature type="region of interest" description="Disordered" evidence="17">
    <location>
        <begin position="1114"/>
        <end position="1140"/>
    </location>
</feature>
<dbReference type="Pfam" id="PF00092">
    <property type="entry name" value="VWA"/>
    <property type="match status" value="1"/>
</dbReference>
<dbReference type="InterPro" id="IPR028994">
    <property type="entry name" value="Integrin_alpha_N"/>
</dbReference>
<dbReference type="Gene3D" id="2.60.40.1510">
    <property type="entry name" value="ntegrin, alpha v. Chain A, domain 3"/>
    <property type="match status" value="1"/>
</dbReference>
<evidence type="ECO:0000256" key="4">
    <source>
        <dbReference type="ARBA" id="ARBA00022723"/>
    </source>
</evidence>
<feature type="domain" description="VWFA" evidence="18">
    <location>
        <begin position="149"/>
        <end position="321"/>
    </location>
</feature>
<evidence type="ECO:0000259" key="18">
    <source>
        <dbReference type="PROSITE" id="PS50234"/>
    </source>
</evidence>
<dbReference type="SMART" id="SM00191">
    <property type="entry name" value="Int_alpha"/>
    <property type="match status" value="4"/>
</dbReference>
<keyword evidence="9 16" id="KW-1133">Transmembrane helix</keyword>
<dbReference type="InterPro" id="IPR032695">
    <property type="entry name" value="Integrin_dom_sf"/>
</dbReference>
<organism evidence="19 20">
    <name type="scientific">Electrophorus electricus</name>
    <name type="common">Electric eel</name>
    <name type="synonym">Gymnotus electricus</name>
    <dbReference type="NCBI Taxonomy" id="8005"/>
    <lineage>
        <taxon>Eukaryota</taxon>
        <taxon>Metazoa</taxon>
        <taxon>Chordata</taxon>
        <taxon>Craniata</taxon>
        <taxon>Vertebrata</taxon>
        <taxon>Euteleostomi</taxon>
        <taxon>Actinopterygii</taxon>
        <taxon>Neopterygii</taxon>
        <taxon>Teleostei</taxon>
        <taxon>Ostariophysi</taxon>
        <taxon>Gymnotiformes</taxon>
        <taxon>Gymnotoidei</taxon>
        <taxon>Gymnotidae</taxon>
        <taxon>Electrophorus</taxon>
    </lineage>
</organism>
<evidence type="ECO:0000256" key="11">
    <source>
        <dbReference type="ARBA" id="ARBA00023136"/>
    </source>
</evidence>
<dbReference type="Gene3D" id="2.60.40.1530">
    <property type="entry name" value="ntegrin, alpha v. Chain A, domain 4"/>
    <property type="match status" value="1"/>
</dbReference>
<keyword evidence="12" id="KW-1015">Disulfide bond</keyword>
<protein>
    <recommendedName>
        <fullName evidence="18">VWFA domain-containing protein</fullName>
    </recommendedName>
</protein>
<dbReference type="GO" id="GO:0008305">
    <property type="term" value="C:integrin complex"/>
    <property type="evidence" value="ECO:0007669"/>
    <property type="project" value="InterPro"/>
</dbReference>
<dbReference type="PANTHER" id="PTHR23220">
    <property type="entry name" value="INTEGRIN ALPHA"/>
    <property type="match status" value="1"/>
</dbReference>
<dbReference type="GO" id="GO:0007160">
    <property type="term" value="P:cell-matrix adhesion"/>
    <property type="evidence" value="ECO:0007669"/>
    <property type="project" value="TreeGrafter"/>
</dbReference>